<dbReference type="InterPro" id="IPR017452">
    <property type="entry name" value="GPCR_Rhodpsn_7TM"/>
</dbReference>
<dbReference type="InParanoid" id="A0A6P8IYM3"/>
<proteinExistence type="inferred from homology"/>
<keyword evidence="6" id="KW-0807">Transducer</keyword>
<keyword evidence="5 7" id="KW-0472">Membrane</keyword>
<name>A0A6P8IYM3_ACTTE</name>
<feature type="transmembrane region" description="Helical" evidence="7">
    <location>
        <begin position="238"/>
        <end position="258"/>
    </location>
</feature>
<dbReference type="SMART" id="SM01381">
    <property type="entry name" value="7TM_GPCR_Srsx"/>
    <property type="match status" value="1"/>
</dbReference>
<keyword evidence="2" id="KW-1003">Cell membrane</keyword>
<evidence type="ECO:0000256" key="7">
    <source>
        <dbReference type="SAM" id="Phobius"/>
    </source>
</evidence>
<dbReference type="OrthoDB" id="10017003at2759"/>
<dbReference type="GeneID" id="116306672"/>
<evidence type="ECO:0000313" key="10">
    <source>
        <dbReference type="RefSeq" id="XP_031572611.1"/>
    </source>
</evidence>
<evidence type="ECO:0000256" key="5">
    <source>
        <dbReference type="ARBA" id="ARBA00023136"/>
    </source>
</evidence>
<feature type="transmembrane region" description="Helical" evidence="7">
    <location>
        <begin position="183"/>
        <end position="202"/>
    </location>
</feature>
<dbReference type="CDD" id="cd00637">
    <property type="entry name" value="7tm_classA_rhodopsin-like"/>
    <property type="match status" value="1"/>
</dbReference>
<feature type="transmembrane region" description="Helical" evidence="7">
    <location>
        <begin position="156"/>
        <end position="177"/>
    </location>
</feature>
<dbReference type="GO" id="GO:0005886">
    <property type="term" value="C:plasma membrane"/>
    <property type="evidence" value="ECO:0007669"/>
    <property type="project" value="UniProtKB-SubCell"/>
</dbReference>
<evidence type="ECO:0000256" key="6">
    <source>
        <dbReference type="RuleBase" id="RU000688"/>
    </source>
</evidence>
<dbReference type="KEGG" id="aten:116306672"/>
<dbReference type="InterPro" id="IPR000276">
    <property type="entry name" value="GPCR_Rhodpsn"/>
</dbReference>
<dbReference type="PROSITE" id="PS00237">
    <property type="entry name" value="G_PROTEIN_RECEP_F1_1"/>
    <property type="match status" value="1"/>
</dbReference>
<dbReference type="RefSeq" id="XP_031572611.1">
    <property type="nucleotide sequence ID" value="XM_031716751.1"/>
</dbReference>
<keyword evidence="9" id="KW-1185">Reference proteome</keyword>
<feature type="transmembrane region" description="Helical" evidence="7">
    <location>
        <begin position="113"/>
        <end position="135"/>
    </location>
</feature>
<dbReference type="Gene3D" id="1.20.1070.10">
    <property type="entry name" value="Rhodopsin 7-helix transmembrane proteins"/>
    <property type="match status" value="1"/>
</dbReference>
<keyword evidence="4 7" id="KW-1133">Transmembrane helix</keyword>
<dbReference type="FunCoup" id="A0A6P8IYM3">
    <property type="interactions" value="713"/>
</dbReference>
<protein>
    <submittedName>
        <fullName evidence="10">Melanocyte-stimulating hormone receptor-like</fullName>
    </submittedName>
</protein>
<gene>
    <name evidence="10" type="primary">LOC116306672</name>
</gene>
<evidence type="ECO:0000256" key="2">
    <source>
        <dbReference type="ARBA" id="ARBA00022475"/>
    </source>
</evidence>
<accession>A0A6P8IYM3</accession>
<keyword evidence="3 6" id="KW-0812">Transmembrane</keyword>
<feature type="transmembrane region" description="Helical" evidence="7">
    <location>
        <begin position="39"/>
        <end position="61"/>
    </location>
</feature>
<dbReference type="Proteomes" id="UP000515163">
    <property type="component" value="Unplaced"/>
</dbReference>
<dbReference type="SUPFAM" id="SSF81321">
    <property type="entry name" value="Family A G protein-coupled receptor-like"/>
    <property type="match status" value="1"/>
</dbReference>
<dbReference type="Pfam" id="PF00001">
    <property type="entry name" value="7tm_1"/>
    <property type="match status" value="1"/>
</dbReference>
<evidence type="ECO:0000256" key="1">
    <source>
        <dbReference type="ARBA" id="ARBA00004651"/>
    </source>
</evidence>
<organism evidence="9 10">
    <name type="scientific">Actinia tenebrosa</name>
    <name type="common">Australian red waratah sea anemone</name>
    <dbReference type="NCBI Taxonomy" id="6105"/>
    <lineage>
        <taxon>Eukaryota</taxon>
        <taxon>Metazoa</taxon>
        <taxon>Cnidaria</taxon>
        <taxon>Anthozoa</taxon>
        <taxon>Hexacorallia</taxon>
        <taxon>Actiniaria</taxon>
        <taxon>Actiniidae</taxon>
        <taxon>Actinia</taxon>
    </lineage>
</organism>
<dbReference type="PANTHER" id="PTHR22750">
    <property type="entry name" value="G-PROTEIN COUPLED RECEPTOR"/>
    <property type="match status" value="1"/>
</dbReference>
<keyword evidence="6" id="KW-0675">Receptor</keyword>
<feature type="transmembrane region" description="Helical" evidence="7">
    <location>
        <begin position="73"/>
        <end position="93"/>
    </location>
</feature>
<dbReference type="PROSITE" id="PS50262">
    <property type="entry name" value="G_PROTEIN_RECEP_F1_2"/>
    <property type="match status" value="1"/>
</dbReference>
<feature type="transmembrane region" description="Helical" evidence="7">
    <location>
        <begin position="270"/>
        <end position="291"/>
    </location>
</feature>
<evidence type="ECO:0000256" key="4">
    <source>
        <dbReference type="ARBA" id="ARBA00022989"/>
    </source>
</evidence>
<evidence type="ECO:0000313" key="9">
    <source>
        <dbReference type="Proteomes" id="UP000515163"/>
    </source>
</evidence>
<reference evidence="10" key="1">
    <citation type="submission" date="2025-08" db="UniProtKB">
        <authorList>
            <consortium name="RefSeq"/>
        </authorList>
    </citation>
    <scope>IDENTIFICATION</scope>
    <source>
        <tissue evidence="10">Tentacle</tissue>
    </source>
</reference>
<comment type="subcellular location">
    <subcellularLocation>
        <location evidence="1">Cell membrane</location>
        <topology evidence="1">Multi-pass membrane protein</topology>
    </subcellularLocation>
</comment>
<dbReference type="PRINTS" id="PR00237">
    <property type="entry name" value="GPCRRHODOPSN"/>
</dbReference>
<sequence length="313" mass="35559">MNRTQNLSQTFIPFQCSLIDVYFLEVTESFSYNTFINSIIFFNAFTAFIASCSNGVLIYTIWKTESLRTPSNLLILGLTISDFGVAVSALPSYCVLRFSEIKGNLSMFCVSGTIYNVSIWTLAAASLLSLTSITADRFLAVYFHLRYQELVTTKRCKVAIFGIWISSVIICVCRVLAMGVELVICGTILLTFIILVNVFFIFKISQVISRHSLQIHAQQQSVQQSIDMPRYKKSVNTMYYVIGAFLVCYLPFVGTMVIHTIFAQNQSKELYCFILITATLVKFNSVLNPFIYCWRIREIRSAACKTLRSLWKP</sequence>
<dbReference type="GO" id="GO:0004930">
    <property type="term" value="F:G protein-coupled receptor activity"/>
    <property type="evidence" value="ECO:0007669"/>
    <property type="project" value="UniProtKB-KW"/>
</dbReference>
<evidence type="ECO:0000256" key="3">
    <source>
        <dbReference type="ARBA" id="ARBA00022692"/>
    </source>
</evidence>
<evidence type="ECO:0000259" key="8">
    <source>
        <dbReference type="PROSITE" id="PS50262"/>
    </source>
</evidence>
<comment type="similarity">
    <text evidence="6">Belongs to the G-protein coupled receptor 1 family.</text>
</comment>
<keyword evidence="6" id="KW-0297">G-protein coupled receptor</keyword>
<dbReference type="AlphaFoldDB" id="A0A6P8IYM3"/>
<feature type="domain" description="G-protein coupled receptors family 1 profile" evidence="8">
    <location>
        <begin position="53"/>
        <end position="292"/>
    </location>
</feature>